<reference evidence="1" key="1">
    <citation type="submission" date="2014-09" db="EMBL/GenBank/DDBJ databases">
        <authorList>
            <person name="Magalhaes I.L.F."/>
            <person name="Oliveira U."/>
            <person name="Santos F.R."/>
            <person name="Vidigal T.H.D.A."/>
            <person name="Brescovit A.D."/>
            <person name="Santos A.J."/>
        </authorList>
    </citation>
    <scope>NUCLEOTIDE SEQUENCE</scope>
    <source>
        <tissue evidence="1">Shoot tissue taken approximately 20 cm above the soil surface</tissue>
    </source>
</reference>
<sequence>MLRFLSSSDLQFFSLKSKLSCRFNLSCKSMVWLSRLGRHFSVAVLLYFAVPGLQDVPSCLVFGLW</sequence>
<organism evidence="1">
    <name type="scientific">Arundo donax</name>
    <name type="common">Giant reed</name>
    <name type="synonym">Donax arundinaceus</name>
    <dbReference type="NCBI Taxonomy" id="35708"/>
    <lineage>
        <taxon>Eukaryota</taxon>
        <taxon>Viridiplantae</taxon>
        <taxon>Streptophyta</taxon>
        <taxon>Embryophyta</taxon>
        <taxon>Tracheophyta</taxon>
        <taxon>Spermatophyta</taxon>
        <taxon>Magnoliopsida</taxon>
        <taxon>Liliopsida</taxon>
        <taxon>Poales</taxon>
        <taxon>Poaceae</taxon>
        <taxon>PACMAD clade</taxon>
        <taxon>Arundinoideae</taxon>
        <taxon>Arundineae</taxon>
        <taxon>Arundo</taxon>
    </lineage>
</organism>
<dbReference type="EMBL" id="GBRH01189129">
    <property type="protein sequence ID" value="JAE08767.1"/>
    <property type="molecule type" value="Transcribed_RNA"/>
</dbReference>
<reference evidence="1" key="2">
    <citation type="journal article" date="2015" name="Data Brief">
        <title>Shoot transcriptome of the giant reed, Arundo donax.</title>
        <authorList>
            <person name="Barrero R.A."/>
            <person name="Guerrero F.D."/>
            <person name="Moolhuijzen P."/>
            <person name="Goolsby J.A."/>
            <person name="Tidwell J."/>
            <person name="Bellgard S.E."/>
            <person name="Bellgard M.I."/>
        </authorList>
    </citation>
    <scope>NUCLEOTIDE SEQUENCE</scope>
    <source>
        <tissue evidence="1">Shoot tissue taken approximately 20 cm above the soil surface</tissue>
    </source>
</reference>
<name>A0A0A9F8U2_ARUDO</name>
<proteinExistence type="predicted"/>
<dbReference type="AlphaFoldDB" id="A0A0A9F8U2"/>
<accession>A0A0A9F8U2</accession>
<evidence type="ECO:0000313" key="1">
    <source>
        <dbReference type="EMBL" id="JAE08767.1"/>
    </source>
</evidence>
<protein>
    <submittedName>
        <fullName evidence="1">Uncharacterized protein</fullName>
    </submittedName>
</protein>